<proteinExistence type="inferred from homology"/>
<evidence type="ECO:0000256" key="5">
    <source>
        <dbReference type="ARBA" id="ARBA00022741"/>
    </source>
</evidence>
<keyword evidence="4 9" id="KW-0812">Transmembrane</keyword>
<dbReference type="SUPFAM" id="SSF52540">
    <property type="entry name" value="P-loop containing nucleoside triphosphate hydrolases"/>
    <property type="match status" value="1"/>
</dbReference>
<dbReference type="SUPFAM" id="SSF90123">
    <property type="entry name" value="ABC transporter transmembrane region"/>
    <property type="match status" value="1"/>
</dbReference>
<protein>
    <recommendedName>
        <fullName evidence="14">P-loop containing nucleoside triphosphate hydrolase protein</fullName>
    </recommendedName>
</protein>
<evidence type="ECO:0000256" key="1">
    <source>
        <dbReference type="ARBA" id="ARBA00004141"/>
    </source>
</evidence>
<dbReference type="SMART" id="SM00382">
    <property type="entry name" value="AAA"/>
    <property type="match status" value="1"/>
</dbReference>
<sequence>MLSGRIVSRLSKDQETLDNELAPVLYSFISIIASVFGVVALIFYTFPWLGIIFVPLTIIYYFASVYYRASSVETKRLDAVLRSSLYASVSETLTGLATIRAYRVQEKVVTKASEGLDMQNRANYMTITIQRWLGLRLDFFGNILVLGIGLFAAGFRHDVNPARIAVVLSYTLGVTMVFSEMVSQFAQNEQNMNAVERVIHYTELPPEGDLQSPDDPPTSWPQNGEIQFKNVDLVYRPGLPLVLKNVSFSIRPREKVGIVGRTGAGKTSLLQALFRTVELSGGSIEIDGVDVRKVGLETLRTRLALVPQDNTLFMGTLRDNLDPHHLRTDAEILTALQRASLLPAQGIVDQIAEDKFRLDASVTDEGSNFSAGEKQLLALCRALVRNSRVIILDEATSNVDVETDAKVQRTIQTEFADATLLCIAHRLNTIAYYDRVLVMDGGSVAEFDTVLNLFDREDSIFRALCNEANLSRSDILRIREDQQVPVADTQEA</sequence>
<dbReference type="GO" id="GO:0016887">
    <property type="term" value="F:ATP hydrolysis activity"/>
    <property type="evidence" value="ECO:0007669"/>
    <property type="project" value="InterPro"/>
</dbReference>
<keyword evidence="6" id="KW-0067">ATP-binding</keyword>
<feature type="transmembrane region" description="Helical" evidence="9">
    <location>
        <begin position="139"/>
        <end position="156"/>
    </location>
</feature>
<evidence type="ECO:0000256" key="7">
    <source>
        <dbReference type="ARBA" id="ARBA00022989"/>
    </source>
</evidence>
<evidence type="ECO:0000259" key="11">
    <source>
        <dbReference type="PROSITE" id="PS50929"/>
    </source>
</evidence>
<feature type="transmembrane region" description="Helical" evidence="9">
    <location>
        <begin position="48"/>
        <end position="67"/>
    </location>
</feature>
<dbReference type="InterPro" id="IPR027417">
    <property type="entry name" value="P-loop_NTPase"/>
</dbReference>
<dbReference type="CDD" id="cd03244">
    <property type="entry name" value="ABCC_MRP_domain2"/>
    <property type="match status" value="1"/>
</dbReference>
<dbReference type="Pfam" id="PF00664">
    <property type="entry name" value="ABC_membrane"/>
    <property type="match status" value="1"/>
</dbReference>
<evidence type="ECO:0008006" key="14">
    <source>
        <dbReference type="Google" id="ProtNLM"/>
    </source>
</evidence>
<evidence type="ECO:0000256" key="2">
    <source>
        <dbReference type="ARBA" id="ARBA00009726"/>
    </source>
</evidence>
<dbReference type="GO" id="GO:0140359">
    <property type="term" value="F:ABC-type transporter activity"/>
    <property type="evidence" value="ECO:0007669"/>
    <property type="project" value="InterPro"/>
</dbReference>
<dbReference type="InterPro" id="IPR003593">
    <property type="entry name" value="AAA+_ATPase"/>
</dbReference>
<dbReference type="PROSITE" id="PS50929">
    <property type="entry name" value="ABC_TM1F"/>
    <property type="match status" value="1"/>
</dbReference>
<dbReference type="GO" id="GO:0005524">
    <property type="term" value="F:ATP binding"/>
    <property type="evidence" value="ECO:0007669"/>
    <property type="project" value="UniProtKB-KW"/>
</dbReference>
<name>A0A9W8J0H4_9AGAR</name>
<keyword evidence="8 9" id="KW-0472">Membrane</keyword>
<comment type="subcellular location">
    <subcellularLocation>
        <location evidence="1">Membrane</location>
        <topology evidence="1">Multi-pass membrane protein</topology>
    </subcellularLocation>
</comment>
<evidence type="ECO:0000256" key="6">
    <source>
        <dbReference type="ARBA" id="ARBA00022840"/>
    </source>
</evidence>
<evidence type="ECO:0000256" key="9">
    <source>
        <dbReference type="SAM" id="Phobius"/>
    </source>
</evidence>
<dbReference type="PROSITE" id="PS50893">
    <property type="entry name" value="ABC_TRANSPORTER_2"/>
    <property type="match status" value="1"/>
</dbReference>
<dbReference type="Gene3D" id="3.40.50.300">
    <property type="entry name" value="P-loop containing nucleotide triphosphate hydrolases"/>
    <property type="match status" value="1"/>
</dbReference>
<dbReference type="PROSITE" id="PS00211">
    <property type="entry name" value="ABC_TRANSPORTER_1"/>
    <property type="match status" value="1"/>
</dbReference>
<feature type="non-terminal residue" evidence="12">
    <location>
        <position position="1"/>
    </location>
</feature>
<dbReference type="OrthoDB" id="6500128at2759"/>
<keyword evidence="3" id="KW-0813">Transport</keyword>
<comment type="similarity">
    <text evidence="2">Belongs to the ABC transporter superfamily. ABCC family. Conjugate transporter (TC 3.A.1.208) subfamily.</text>
</comment>
<reference evidence="12" key="1">
    <citation type="submission" date="2022-06" db="EMBL/GenBank/DDBJ databases">
        <title>Genome Sequence of Candolleomyces eurysporus.</title>
        <authorList>
            <person name="Buettner E."/>
        </authorList>
    </citation>
    <scope>NUCLEOTIDE SEQUENCE</scope>
    <source>
        <strain evidence="12">VTCC 930004</strain>
    </source>
</reference>
<dbReference type="InterPro" id="IPR003439">
    <property type="entry name" value="ABC_transporter-like_ATP-bd"/>
</dbReference>
<evidence type="ECO:0000313" key="12">
    <source>
        <dbReference type="EMBL" id="KAJ2926067.1"/>
    </source>
</evidence>
<keyword evidence="7 9" id="KW-1133">Transmembrane helix</keyword>
<feature type="transmembrane region" description="Helical" evidence="9">
    <location>
        <begin position="21"/>
        <end position="42"/>
    </location>
</feature>
<dbReference type="Proteomes" id="UP001140091">
    <property type="component" value="Unassembled WGS sequence"/>
</dbReference>
<dbReference type="InterPro" id="IPR050173">
    <property type="entry name" value="ABC_transporter_C-like"/>
</dbReference>
<feature type="domain" description="ABC transmembrane type-1" evidence="11">
    <location>
        <begin position="1"/>
        <end position="187"/>
    </location>
</feature>
<evidence type="ECO:0000259" key="10">
    <source>
        <dbReference type="PROSITE" id="PS50893"/>
    </source>
</evidence>
<dbReference type="AlphaFoldDB" id="A0A9W8J0H4"/>
<dbReference type="EMBL" id="JANBPK010001086">
    <property type="protein sequence ID" value="KAJ2926067.1"/>
    <property type="molecule type" value="Genomic_DNA"/>
</dbReference>
<accession>A0A9W8J0H4</accession>
<dbReference type="FunFam" id="3.40.50.300:FF:000565">
    <property type="entry name" value="ABC bile acid transporter"/>
    <property type="match status" value="1"/>
</dbReference>
<evidence type="ECO:0000313" key="13">
    <source>
        <dbReference type="Proteomes" id="UP001140091"/>
    </source>
</evidence>
<keyword evidence="13" id="KW-1185">Reference proteome</keyword>
<dbReference type="GO" id="GO:0016020">
    <property type="term" value="C:membrane"/>
    <property type="evidence" value="ECO:0007669"/>
    <property type="project" value="UniProtKB-SubCell"/>
</dbReference>
<evidence type="ECO:0000256" key="4">
    <source>
        <dbReference type="ARBA" id="ARBA00022692"/>
    </source>
</evidence>
<dbReference type="InterPro" id="IPR011527">
    <property type="entry name" value="ABC1_TM_dom"/>
</dbReference>
<gene>
    <name evidence="12" type="ORF">H1R20_g11028</name>
</gene>
<dbReference type="Gene3D" id="1.20.1560.10">
    <property type="entry name" value="ABC transporter type 1, transmembrane domain"/>
    <property type="match status" value="1"/>
</dbReference>
<organism evidence="12 13">
    <name type="scientific">Candolleomyces eurysporus</name>
    <dbReference type="NCBI Taxonomy" id="2828524"/>
    <lineage>
        <taxon>Eukaryota</taxon>
        <taxon>Fungi</taxon>
        <taxon>Dikarya</taxon>
        <taxon>Basidiomycota</taxon>
        <taxon>Agaricomycotina</taxon>
        <taxon>Agaricomycetes</taxon>
        <taxon>Agaricomycetidae</taxon>
        <taxon>Agaricales</taxon>
        <taxon>Agaricineae</taxon>
        <taxon>Psathyrellaceae</taxon>
        <taxon>Candolleomyces</taxon>
    </lineage>
</organism>
<dbReference type="InterPro" id="IPR036640">
    <property type="entry name" value="ABC1_TM_sf"/>
</dbReference>
<evidence type="ECO:0000256" key="8">
    <source>
        <dbReference type="ARBA" id="ARBA00023136"/>
    </source>
</evidence>
<dbReference type="PANTHER" id="PTHR24223:SF456">
    <property type="entry name" value="MULTIDRUG RESISTANCE-ASSOCIATED PROTEIN LETHAL(2)03659"/>
    <property type="match status" value="1"/>
</dbReference>
<dbReference type="InterPro" id="IPR017871">
    <property type="entry name" value="ABC_transporter-like_CS"/>
</dbReference>
<dbReference type="Pfam" id="PF00005">
    <property type="entry name" value="ABC_tran"/>
    <property type="match status" value="1"/>
</dbReference>
<evidence type="ECO:0000256" key="3">
    <source>
        <dbReference type="ARBA" id="ARBA00022448"/>
    </source>
</evidence>
<dbReference type="PANTHER" id="PTHR24223">
    <property type="entry name" value="ATP-BINDING CASSETTE SUB-FAMILY C"/>
    <property type="match status" value="1"/>
</dbReference>
<keyword evidence="5" id="KW-0547">Nucleotide-binding</keyword>
<comment type="caution">
    <text evidence="12">The sequence shown here is derived from an EMBL/GenBank/DDBJ whole genome shotgun (WGS) entry which is preliminary data.</text>
</comment>
<feature type="domain" description="ABC transporter" evidence="10">
    <location>
        <begin position="226"/>
        <end position="466"/>
    </location>
</feature>